<evidence type="ECO:0000313" key="1">
    <source>
        <dbReference type="EMBL" id="KAF0900935.1"/>
    </source>
</evidence>
<dbReference type="OrthoDB" id="786614at2759"/>
<protein>
    <recommendedName>
        <fullName evidence="3">Retrotransposon gag domain-containing protein</fullName>
    </recommendedName>
</protein>
<evidence type="ECO:0000313" key="2">
    <source>
        <dbReference type="Proteomes" id="UP000479710"/>
    </source>
</evidence>
<sequence>MANTKNLSVVLAQGATQGQSKLADVQRTHPPTFSCTADPLDADDWLRDVEAKLVLAHCDETEKATYAAYYLQGATAAWWEIYKTLIPPDEPITWAVFKVGFRSAHVLAGLMEIKRREFLTLKQGN</sequence>
<dbReference type="AlphaFoldDB" id="A0A6G1CJW0"/>
<evidence type="ECO:0008006" key="3">
    <source>
        <dbReference type="Google" id="ProtNLM"/>
    </source>
</evidence>
<name>A0A6G1CJW0_9ORYZ</name>
<reference evidence="1 2" key="1">
    <citation type="submission" date="2019-11" db="EMBL/GenBank/DDBJ databases">
        <title>Whole genome sequence of Oryza granulata.</title>
        <authorList>
            <person name="Li W."/>
        </authorList>
    </citation>
    <scope>NUCLEOTIDE SEQUENCE [LARGE SCALE GENOMIC DNA]</scope>
    <source>
        <strain evidence="2">cv. Menghai</strain>
        <tissue evidence="1">Leaf</tissue>
    </source>
</reference>
<comment type="caution">
    <text evidence="1">The sequence shown here is derived from an EMBL/GenBank/DDBJ whole genome shotgun (WGS) entry which is preliminary data.</text>
</comment>
<keyword evidence="2" id="KW-1185">Reference proteome</keyword>
<gene>
    <name evidence="1" type="ORF">E2562_037049</name>
</gene>
<organism evidence="1 2">
    <name type="scientific">Oryza meyeriana var. granulata</name>
    <dbReference type="NCBI Taxonomy" id="110450"/>
    <lineage>
        <taxon>Eukaryota</taxon>
        <taxon>Viridiplantae</taxon>
        <taxon>Streptophyta</taxon>
        <taxon>Embryophyta</taxon>
        <taxon>Tracheophyta</taxon>
        <taxon>Spermatophyta</taxon>
        <taxon>Magnoliopsida</taxon>
        <taxon>Liliopsida</taxon>
        <taxon>Poales</taxon>
        <taxon>Poaceae</taxon>
        <taxon>BOP clade</taxon>
        <taxon>Oryzoideae</taxon>
        <taxon>Oryzeae</taxon>
        <taxon>Oryzinae</taxon>
        <taxon>Oryza</taxon>
        <taxon>Oryza meyeriana</taxon>
    </lineage>
</organism>
<dbReference type="Proteomes" id="UP000479710">
    <property type="component" value="Unassembled WGS sequence"/>
</dbReference>
<accession>A0A6G1CJW0</accession>
<dbReference type="EMBL" id="SPHZ02000009">
    <property type="protein sequence ID" value="KAF0900935.1"/>
    <property type="molecule type" value="Genomic_DNA"/>
</dbReference>
<proteinExistence type="predicted"/>